<accession>A0A6J4M918</accession>
<dbReference type="AlphaFoldDB" id="A0A6J4M918"/>
<protein>
    <submittedName>
        <fullName evidence="1">Uncharacterized protein</fullName>
    </submittedName>
</protein>
<name>A0A6J4M918_9CHLR</name>
<evidence type="ECO:0000313" key="1">
    <source>
        <dbReference type="EMBL" id="CAA9352597.1"/>
    </source>
</evidence>
<dbReference type="EMBL" id="CADCTR010002429">
    <property type="protein sequence ID" value="CAA9352597.1"/>
    <property type="molecule type" value="Genomic_DNA"/>
</dbReference>
<organism evidence="1">
    <name type="scientific">uncultured Chloroflexia bacterium</name>
    <dbReference type="NCBI Taxonomy" id="1672391"/>
    <lineage>
        <taxon>Bacteria</taxon>
        <taxon>Bacillati</taxon>
        <taxon>Chloroflexota</taxon>
        <taxon>Chloroflexia</taxon>
        <taxon>environmental samples</taxon>
    </lineage>
</organism>
<sequence>MKLTHSYDACDGVTEEPGSSLVWTLPTVGHKMPFSSTQRED</sequence>
<gene>
    <name evidence="1" type="ORF">AVDCRST_MAG93-7190</name>
</gene>
<proteinExistence type="predicted"/>
<reference evidence="1" key="1">
    <citation type="submission" date="2020-02" db="EMBL/GenBank/DDBJ databases">
        <authorList>
            <person name="Meier V. D."/>
        </authorList>
    </citation>
    <scope>NUCLEOTIDE SEQUENCE</scope>
    <source>
        <strain evidence="1">AVDCRST_MAG93</strain>
    </source>
</reference>